<dbReference type="Pfam" id="PF00672">
    <property type="entry name" value="HAMP"/>
    <property type="match status" value="1"/>
</dbReference>
<keyword evidence="1" id="KW-0812">Transmembrane</keyword>
<feature type="domain" description="HAMP" evidence="2">
    <location>
        <begin position="563"/>
        <end position="601"/>
    </location>
</feature>
<keyword evidence="4" id="KW-1185">Reference proteome</keyword>
<dbReference type="PROSITE" id="PS50885">
    <property type="entry name" value="HAMP"/>
    <property type="match status" value="2"/>
</dbReference>
<feature type="domain" description="HAMP" evidence="2">
    <location>
        <begin position="487"/>
        <end position="540"/>
    </location>
</feature>
<dbReference type="AlphaFoldDB" id="A0A4R2Q217"/>
<accession>A0A4R2Q217</accession>
<proteinExistence type="predicted"/>
<dbReference type="SUPFAM" id="SSF158472">
    <property type="entry name" value="HAMP domain-like"/>
    <property type="match status" value="1"/>
</dbReference>
<evidence type="ECO:0000313" key="4">
    <source>
        <dbReference type="Proteomes" id="UP000294835"/>
    </source>
</evidence>
<dbReference type="SMART" id="SM00304">
    <property type="entry name" value="HAMP"/>
    <property type="match status" value="1"/>
</dbReference>
<keyword evidence="1" id="KW-1133">Transmembrane helix</keyword>
<reference evidence="3 4" key="1">
    <citation type="submission" date="2019-03" db="EMBL/GenBank/DDBJ databases">
        <title>Genomic Encyclopedia of Type Strains, Phase IV (KMG-IV): sequencing the most valuable type-strain genomes for metagenomic binning, comparative biology and taxonomic classification.</title>
        <authorList>
            <person name="Goeker M."/>
        </authorList>
    </citation>
    <scope>NUCLEOTIDE SEQUENCE [LARGE SCALE GENOMIC DNA]</scope>
    <source>
        <strain evidence="3 4">DSM 18063</strain>
    </source>
</reference>
<dbReference type="RefSeq" id="WP_132461603.1">
    <property type="nucleotide sequence ID" value="NZ_SLXP01000004.1"/>
</dbReference>
<evidence type="ECO:0000313" key="3">
    <source>
        <dbReference type="EMBL" id="TCP41658.1"/>
    </source>
</evidence>
<dbReference type="Proteomes" id="UP000294835">
    <property type="component" value="Unassembled WGS sequence"/>
</dbReference>
<dbReference type="Gene3D" id="6.10.340.10">
    <property type="match status" value="1"/>
</dbReference>
<dbReference type="CDD" id="cd06225">
    <property type="entry name" value="HAMP"/>
    <property type="match status" value="1"/>
</dbReference>
<protein>
    <submittedName>
        <fullName evidence="3">HAMP domain-containing protein</fullName>
    </submittedName>
</protein>
<dbReference type="InterPro" id="IPR003660">
    <property type="entry name" value="HAMP_dom"/>
</dbReference>
<dbReference type="GO" id="GO:0016020">
    <property type="term" value="C:membrane"/>
    <property type="evidence" value="ECO:0007669"/>
    <property type="project" value="InterPro"/>
</dbReference>
<sequence length="601" mass="64546">MRRLVSFLFGSIAIKISISMAAMGAMAGAAVLIGLMVFNTLSASLNTLLGEQLPGLRHSVTVIEHTGGIRDALSEMLLAGTPAGVEAGLARFHDEKAYLEEGMNGLPEASAAAMRPLLAKLETEAGDMRAALSDRFARDAQLDQTIAGFRDLSQQARDLLVQMSDDAAYDMELAGEQTVQAVTDTLTALMDYDFAATALVLRARSEINLLSGIAIALAETVDDGLAERLRGIAEASLGEFDAILAELEERDAIPDQLPTLVETRAVFAEASRQGFRARAGFMDRLMVLRDKSETALTYAIDELTYNLMIGAEDTATFNSEAVVRLIDNEMKFIRDAARMELAVETVVATAFLGATVRNLDTAAAAQAELDAAAEALRNLAAEIYMTDELGVIVEGILAFAAPETGIVATRADMLAAQARAERTSVAAYEQLRRIGDAAVAHGDAALLAAAEAGDAVLADADRAEDQLRMVALGSLALVVAAPLFTWLFILRPMGRLVRVTERLSKGDLAPITGFHISGGEIGRMATALGVFREGLIERERMQEHERATEEERRAHAAAQHDVVTRLADALQRLSAGDLSESLEKPFPEDYEQLRHDFNATV</sequence>
<keyword evidence="1" id="KW-0472">Membrane</keyword>
<organism evidence="3 4">
    <name type="scientific">Rhodovulum marinum</name>
    <dbReference type="NCBI Taxonomy" id="320662"/>
    <lineage>
        <taxon>Bacteria</taxon>
        <taxon>Pseudomonadati</taxon>
        <taxon>Pseudomonadota</taxon>
        <taxon>Alphaproteobacteria</taxon>
        <taxon>Rhodobacterales</taxon>
        <taxon>Paracoccaceae</taxon>
        <taxon>Rhodovulum</taxon>
    </lineage>
</organism>
<feature type="non-terminal residue" evidence="3">
    <location>
        <position position="601"/>
    </location>
</feature>
<comment type="caution">
    <text evidence="3">The sequence shown here is derived from an EMBL/GenBank/DDBJ whole genome shotgun (WGS) entry which is preliminary data.</text>
</comment>
<gene>
    <name evidence="3" type="ORF">EV662_1041</name>
</gene>
<evidence type="ECO:0000256" key="1">
    <source>
        <dbReference type="SAM" id="Phobius"/>
    </source>
</evidence>
<feature type="transmembrane region" description="Helical" evidence="1">
    <location>
        <begin position="469"/>
        <end position="490"/>
    </location>
</feature>
<name>A0A4R2Q217_9RHOB</name>
<evidence type="ECO:0000259" key="2">
    <source>
        <dbReference type="PROSITE" id="PS50885"/>
    </source>
</evidence>
<dbReference type="EMBL" id="SLXP01000004">
    <property type="protein sequence ID" value="TCP41658.1"/>
    <property type="molecule type" value="Genomic_DNA"/>
</dbReference>
<dbReference type="OrthoDB" id="354287at2"/>
<dbReference type="GO" id="GO:0007165">
    <property type="term" value="P:signal transduction"/>
    <property type="evidence" value="ECO:0007669"/>
    <property type="project" value="InterPro"/>
</dbReference>